<dbReference type="SUPFAM" id="SSF52029">
    <property type="entry name" value="GroEL apical domain-like"/>
    <property type="match status" value="1"/>
</dbReference>
<dbReference type="Gene3D" id="3.30.260.10">
    <property type="entry name" value="TCP-1-like chaperonin intermediate domain"/>
    <property type="match status" value="1"/>
</dbReference>
<dbReference type="SUPFAM" id="SSF54849">
    <property type="entry name" value="GroEL-intermediate domain like"/>
    <property type="match status" value="1"/>
</dbReference>
<dbReference type="Proteomes" id="UP000248482">
    <property type="component" value="Unplaced"/>
</dbReference>
<evidence type="ECO:0000313" key="10">
    <source>
        <dbReference type="RefSeq" id="XP_022369857.1"/>
    </source>
</evidence>
<dbReference type="GO" id="GO:0005832">
    <property type="term" value="C:chaperonin-containing T-complex"/>
    <property type="evidence" value="ECO:0007669"/>
    <property type="project" value="UniProtKB-ARBA"/>
</dbReference>
<evidence type="ECO:0000256" key="4">
    <source>
        <dbReference type="ARBA" id="ARBA00022741"/>
    </source>
</evidence>
<evidence type="ECO:0000256" key="7">
    <source>
        <dbReference type="RuleBase" id="RU004187"/>
    </source>
</evidence>
<dbReference type="FunFam" id="3.50.7.10:FF:000008">
    <property type="entry name" value="T-complex protein 1 subunit theta"/>
    <property type="match status" value="1"/>
</dbReference>
<comment type="subcellular location">
    <subcellularLocation>
        <location evidence="1">Cytoplasm</location>
    </subcellularLocation>
</comment>
<dbReference type="PRINTS" id="PR00304">
    <property type="entry name" value="TCOMPLEXTCP1"/>
</dbReference>
<dbReference type="SUPFAM" id="SSF48592">
    <property type="entry name" value="GroEL equatorial domain-like"/>
    <property type="match status" value="1"/>
</dbReference>
<dbReference type="InterPro" id="IPR027413">
    <property type="entry name" value="GROEL-like_equatorial_sf"/>
</dbReference>
<keyword evidence="6 7" id="KW-0143">Chaperone</keyword>
<dbReference type="GO" id="GO:0140662">
    <property type="term" value="F:ATP-dependent protein folding chaperone"/>
    <property type="evidence" value="ECO:0007669"/>
    <property type="project" value="InterPro"/>
</dbReference>
<proteinExistence type="inferred from homology"/>
<organism evidence="9 10">
    <name type="scientific">Enhydra lutris kenyoni</name>
    <name type="common">northern sea otter</name>
    <dbReference type="NCBI Taxonomy" id="391180"/>
    <lineage>
        <taxon>Eukaryota</taxon>
        <taxon>Metazoa</taxon>
        <taxon>Chordata</taxon>
        <taxon>Craniata</taxon>
        <taxon>Vertebrata</taxon>
        <taxon>Euteleostomi</taxon>
        <taxon>Mammalia</taxon>
        <taxon>Eutheria</taxon>
        <taxon>Laurasiatheria</taxon>
        <taxon>Carnivora</taxon>
        <taxon>Caniformia</taxon>
        <taxon>Musteloidea</taxon>
        <taxon>Mustelidae</taxon>
        <taxon>Lutrinae</taxon>
        <taxon>Enhydra</taxon>
    </lineage>
</organism>
<evidence type="ECO:0000256" key="5">
    <source>
        <dbReference type="ARBA" id="ARBA00022840"/>
    </source>
</evidence>
<dbReference type="KEGG" id="elk:111154509"/>
<reference evidence="10" key="1">
    <citation type="submission" date="2025-08" db="UniProtKB">
        <authorList>
            <consortium name="RefSeq"/>
        </authorList>
    </citation>
    <scope>IDENTIFICATION</scope>
    <source>
        <tissue evidence="10">Blood</tissue>
    </source>
</reference>
<dbReference type="OrthoDB" id="1748577at2759"/>
<evidence type="ECO:0000256" key="2">
    <source>
        <dbReference type="ARBA" id="ARBA00008020"/>
    </source>
</evidence>
<dbReference type="InterPro" id="IPR017998">
    <property type="entry name" value="Chaperone_TCP-1"/>
</dbReference>
<dbReference type="PANTHER" id="PTHR11353">
    <property type="entry name" value="CHAPERONIN"/>
    <property type="match status" value="1"/>
</dbReference>
<feature type="region of interest" description="Disordered" evidence="8">
    <location>
        <begin position="1"/>
        <end position="34"/>
    </location>
</feature>
<keyword evidence="9" id="KW-1185">Reference proteome</keyword>
<dbReference type="GO" id="GO:0005524">
    <property type="term" value="F:ATP binding"/>
    <property type="evidence" value="ECO:0007669"/>
    <property type="project" value="UniProtKB-KW"/>
</dbReference>
<evidence type="ECO:0000256" key="3">
    <source>
        <dbReference type="ARBA" id="ARBA00022490"/>
    </source>
</evidence>
<dbReference type="RefSeq" id="XP_022369857.1">
    <property type="nucleotide sequence ID" value="XM_022514149.1"/>
</dbReference>
<name>A0A2Y9K822_ENHLU</name>
<dbReference type="AlphaFoldDB" id="A0A2Y9K822"/>
<sequence>MAGRATSAPPQLPERLAAGPRRRARSPGAPERHLLGSVPAAQTLARVIRPCYGPHGRQKLLVTAGGSTVFTGYAAAVLRALELEHPAARLLREAAHAQAEGPGDGAAFVVLLAEALLRQAEHLLRAGLPRSQLRQAYAEATAETLALLPSLSIRSLGPLEDPFWALYSVMNTHAAPQMDYLAKLVAHACWATKELDGSFHRERVGVCTLRGGRLEDSCLLPGLALSASPCGQVTTVLSGARVALFVCTFGPANPQAPATARLSSPEDLTKFRKGNEQLIDKQVAQLAKACINVAVVWGDIDEKTLAQADKYGIMVIQARAHRDVVYLSRGLGTPLMPHLLPPPKPGKCQRVYEQELGEGLAVVFEWESSGTPALTLVLRGATAEGLKSAEQAVYHGIDAYSQLCQDPRMLPGAGATEMALAKILSEKGSRLEGPNGPAFLAFAQALRSLPETLAENAGLLVSEVMAELSCAHQAGNFLVGVGAEGIINVAEGEVWDTLVAKAQGLRAVADVVLQLVSVDEIVVAKRSPANQQDLNPVPKKARERPSPVKKKKVIGQSHIVHRRGKSILLFVVLSLNLTFLSWDVFRDTTPMITKKECLKRPFENSQCVF</sequence>
<keyword evidence="3" id="KW-0963">Cytoplasm</keyword>
<dbReference type="GeneID" id="111154509"/>
<accession>A0A2Y9K822</accession>
<evidence type="ECO:0000256" key="1">
    <source>
        <dbReference type="ARBA" id="ARBA00004496"/>
    </source>
</evidence>
<dbReference type="InterPro" id="IPR027410">
    <property type="entry name" value="TCP-1-like_intermed_sf"/>
</dbReference>
<evidence type="ECO:0000256" key="6">
    <source>
        <dbReference type="ARBA" id="ARBA00023186"/>
    </source>
</evidence>
<protein>
    <submittedName>
        <fullName evidence="10">T-complex protein 1 subunit theta-like 2 isoform X1</fullName>
    </submittedName>
</protein>
<keyword evidence="5 7" id="KW-0067">ATP-binding</keyword>
<dbReference type="InterPro" id="IPR027409">
    <property type="entry name" value="GroEL-like_apical_dom_sf"/>
</dbReference>
<dbReference type="Gene3D" id="1.10.560.10">
    <property type="entry name" value="GroEL-like equatorial domain"/>
    <property type="match status" value="1"/>
</dbReference>
<evidence type="ECO:0000256" key="8">
    <source>
        <dbReference type="SAM" id="MobiDB-lite"/>
    </source>
</evidence>
<keyword evidence="4 7" id="KW-0547">Nucleotide-binding</keyword>
<dbReference type="InterPro" id="IPR002423">
    <property type="entry name" value="Cpn60/GroEL/TCP-1"/>
</dbReference>
<dbReference type="Pfam" id="PF00118">
    <property type="entry name" value="Cpn60_TCP1"/>
    <property type="match status" value="1"/>
</dbReference>
<dbReference type="Gene3D" id="3.50.7.10">
    <property type="entry name" value="GroEL"/>
    <property type="match status" value="1"/>
</dbReference>
<comment type="similarity">
    <text evidence="2 7">Belongs to the TCP-1 chaperonin family.</text>
</comment>
<gene>
    <name evidence="10" type="primary">LOC111154509</name>
</gene>
<dbReference type="STRING" id="391180.A0A2Y9K822"/>
<evidence type="ECO:0000313" key="9">
    <source>
        <dbReference type="Proteomes" id="UP000248482"/>
    </source>
</evidence>